<dbReference type="PROSITE" id="PS01124">
    <property type="entry name" value="HTH_ARAC_FAMILY_2"/>
    <property type="match status" value="1"/>
</dbReference>
<dbReference type="InterPro" id="IPR013783">
    <property type="entry name" value="Ig-like_fold"/>
</dbReference>
<keyword evidence="5" id="KW-0238">DNA-binding</keyword>
<evidence type="ECO:0000256" key="5">
    <source>
        <dbReference type="ARBA" id="ARBA00023125"/>
    </source>
</evidence>
<dbReference type="Gene3D" id="2.130.10.10">
    <property type="entry name" value="YVTN repeat-like/Quinoprotein amine dehydrogenase"/>
    <property type="match status" value="3"/>
</dbReference>
<dbReference type="CDD" id="cd00082">
    <property type="entry name" value="HisKA"/>
    <property type="match status" value="1"/>
</dbReference>
<dbReference type="InterPro" id="IPR009057">
    <property type="entry name" value="Homeodomain-like_sf"/>
</dbReference>
<dbReference type="SUPFAM" id="SSF55874">
    <property type="entry name" value="ATPase domain of HSP90 chaperone/DNA topoisomerase II/histidine kinase"/>
    <property type="match status" value="1"/>
</dbReference>
<dbReference type="Gene3D" id="2.60.40.10">
    <property type="entry name" value="Immunoglobulins"/>
    <property type="match status" value="1"/>
</dbReference>
<protein>
    <recommendedName>
        <fullName evidence="2">histidine kinase</fullName>
        <ecNumber evidence="2">2.7.13.3</ecNumber>
    </recommendedName>
</protein>
<evidence type="ECO:0000256" key="4">
    <source>
        <dbReference type="ARBA" id="ARBA00023015"/>
    </source>
</evidence>
<dbReference type="InterPro" id="IPR036097">
    <property type="entry name" value="HisK_dim/P_sf"/>
</dbReference>
<feature type="transmembrane region" description="Helical" evidence="7">
    <location>
        <begin position="888"/>
        <end position="912"/>
    </location>
</feature>
<dbReference type="InterPro" id="IPR018060">
    <property type="entry name" value="HTH_AraC"/>
</dbReference>
<accession>A0ABS7GBH0</accession>
<organism evidence="10 11">
    <name type="scientific">Chitinophaga rhizophila</name>
    <dbReference type="NCBI Taxonomy" id="2866212"/>
    <lineage>
        <taxon>Bacteria</taxon>
        <taxon>Pseudomonadati</taxon>
        <taxon>Bacteroidota</taxon>
        <taxon>Chitinophagia</taxon>
        <taxon>Chitinophagales</taxon>
        <taxon>Chitinophagaceae</taxon>
        <taxon>Chitinophaga</taxon>
    </lineage>
</organism>
<dbReference type="EMBL" id="JAICCF010000002">
    <property type="protein sequence ID" value="MBW8684676.1"/>
    <property type="molecule type" value="Genomic_DNA"/>
</dbReference>
<dbReference type="InterPro" id="IPR015943">
    <property type="entry name" value="WD40/YVTN_repeat-like_dom_sf"/>
</dbReference>
<dbReference type="SMART" id="SM00342">
    <property type="entry name" value="HTH_ARAC"/>
    <property type="match status" value="1"/>
</dbReference>
<dbReference type="InterPro" id="IPR011110">
    <property type="entry name" value="Reg_prop"/>
</dbReference>
<keyword evidence="7" id="KW-0472">Membrane</keyword>
<dbReference type="PANTHER" id="PTHR43547:SF2">
    <property type="entry name" value="HYBRID SIGNAL TRANSDUCTION HISTIDINE KINASE C"/>
    <property type="match status" value="1"/>
</dbReference>
<comment type="caution">
    <text evidence="10">The sequence shown here is derived from an EMBL/GenBank/DDBJ whole genome shotgun (WGS) entry which is preliminary data.</text>
</comment>
<evidence type="ECO:0000313" key="11">
    <source>
        <dbReference type="Proteomes" id="UP000812961"/>
    </source>
</evidence>
<evidence type="ECO:0000256" key="1">
    <source>
        <dbReference type="ARBA" id="ARBA00000085"/>
    </source>
</evidence>
<evidence type="ECO:0000313" key="10">
    <source>
        <dbReference type="EMBL" id="MBW8684676.1"/>
    </source>
</evidence>
<dbReference type="Pfam" id="PF12833">
    <property type="entry name" value="HTH_18"/>
    <property type="match status" value="1"/>
</dbReference>
<dbReference type="Gene3D" id="1.10.10.60">
    <property type="entry name" value="Homeodomain-like"/>
    <property type="match status" value="1"/>
</dbReference>
<dbReference type="Proteomes" id="UP000812961">
    <property type="component" value="Unassembled WGS sequence"/>
</dbReference>
<dbReference type="Gene3D" id="1.10.287.130">
    <property type="match status" value="1"/>
</dbReference>
<dbReference type="EC" id="2.7.13.3" evidence="2"/>
<comment type="catalytic activity">
    <reaction evidence="1">
        <text>ATP + protein L-histidine = ADP + protein N-phospho-L-histidine.</text>
        <dbReference type="EC" id="2.7.13.3"/>
    </reaction>
</comment>
<dbReference type="SUPFAM" id="SSF101898">
    <property type="entry name" value="NHL repeat"/>
    <property type="match status" value="1"/>
</dbReference>
<evidence type="ECO:0000256" key="2">
    <source>
        <dbReference type="ARBA" id="ARBA00012438"/>
    </source>
</evidence>
<evidence type="ECO:0000259" key="9">
    <source>
        <dbReference type="PROSITE" id="PS50109"/>
    </source>
</evidence>
<dbReference type="InterPro" id="IPR020449">
    <property type="entry name" value="Tscrpt_reg_AraC-type_HTH"/>
</dbReference>
<keyword evidence="3" id="KW-0597">Phosphoprotein</keyword>
<dbReference type="PROSITE" id="PS50109">
    <property type="entry name" value="HIS_KIN"/>
    <property type="match status" value="1"/>
</dbReference>
<reference evidence="10 11" key="1">
    <citation type="submission" date="2021-08" db="EMBL/GenBank/DDBJ databases">
        <title>The genome sequence of Chitinophaga sp. B61.</title>
        <authorList>
            <person name="Zhang X."/>
        </authorList>
    </citation>
    <scope>NUCLEOTIDE SEQUENCE [LARGE SCALE GENOMIC DNA]</scope>
    <source>
        <strain evidence="10 11">B61</strain>
    </source>
</reference>
<evidence type="ECO:0000256" key="6">
    <source>
        <dbReference type="ARBA" id="ARBA00023163"/>
    </source>
</evidence>
<dbReference type="SUPFAM" id="SSF47384">
    <property type="entry name" value="Homodimeric domain of signal transducing histidine kinase"/>
    <property type="match status" value="1"/>
</dbReference>
<dbReference type="InterPro" id="IPR011123">
    <property type="entry name" value="Y_Y_Y"/>
</dbReference>
<dbReference type="InterPro" id="IPR036890">
    <property type="entry name" value="HATPase_C_sf"/>
</dbReference>
<dbReference type="InterPro" id="IPR003661">
    <property type="entry name" value="HisK_dim/P_dom"/>
</dbReference>
<keyword evidence="6" id="KW-0804">Transcription</keyword>
<feature type="domain" description="Histidine kinase" evidence="9">
    <location>
        <begin position="932"/>
        <end position="1100"/>
    </location>
</feature>
<keyword evidence="7" id="KW-1133">Transmembrane helix</keyword>
<dbReference type="PANTHER" id="PTHR43547">
    <property type="entry name" value="TWO-COMPONENT HISTIDINE KINASE"/>
    <property type="match status" value="1"/>
</dbReference>
<name>A0ABS7GBH0_9BACT</name>
<dbReference type="Pfam" id="PF07494">
    <property type="entry name" value="Reg_prop"/>
    <property type="match status" value="3"/>
</dbReference>
<evidence type="ECO:0000256" key="7">
    <source>
        <dbReference type="SAM" id="Phobius"/>
    </source>
</evidence>
<dbReference type="RefSeq" id="WP_220249893.1">
    <property type="nucleotide sequence ID" value="NZ_JAICCF010000002.1"/>
</dbReference>
<gene>
    <name evidence="10" type="ORF">K1Y79_10070</name>
</gene>
<keyword evidence="4" id="KW-0805">Transcription regulation</keyword>
<proteinExistence type="predicted"/>
<keyword evidence="7" id="KW-0812">Transmembrane</keyword>
<evidence type="ECO:0000259" key="8">
    <source>
        <dbReference type="PROSITE" id="PS01124"/>
    </source>
</evidence>
<dbReference type="Pfam" id="PF07495">
    <property type="entry name" value="Y_Y_Y"/>
    <property type="match status" value="1"/>
</dbReference>
<dbReference type="PRINTS" id="PR00032">
    <property type="entry name" value="HTHARAC"/>
</dbReference>
<dbReference type="SUPFAM" id="SSF63829">
    <property type="entry name" value="Calcium-dependent phosphotriesterase"/>
    <property type="match status" value="2"/>
</dbReference>
<keyword evidence="11" id="KW-1185">Reference proteome</keyword>
<feature type="domain" description="HTH araC/xylS-type" evidence="8">
    <location>
        <begin position="1114"/>
        <end position="1213"/>
    </location>
</feature>
<dbReference type="SUPFAM" id="SSF46689">
    <property type="entry name" value="Homeodomain-like"/>
    <property type="match status" value="1"/>
</dbReference>
<dbReference type="Pfam" id="PF00512">
    <property type="entry name" value="HisKA"/>
    <property type="match status" value="1"/>
</dbReference>
<dbReference type="Gene3D" id="3.30.565.10">
    <property type="entry name" value="Histidine kinase-like ATPase, C-terminal domain"/>
    <property type="match status" value="1"/>
</dbReference>
<dbReference type="InterPro" id="IPR005467">
    <property type="entry name" value="His_kinase_dom"/>
</dbReference>
<dbReference type="SMART" id="SM00388">
    <property type="entry name" value="HisKA"/>
    <property type="match status" value="1"/>
</dbReference>
<evidence type="ECO:0000256" key="3">
    <source>
        <dbReference type="ARBA" id="ARBA00022553"/>
    </source>
</evidence>
<sequence>MPNRSIFILTFLALLSLRGISQIKSVISHYGTSDGLSDSRVRCIIKDSEGFMWIGTWAGINRFDGHNFVSFKASPGDHSELRNNRINQIVDGGPPFLWVTAYDNQVYRFDKSTQQFLSLSTLLNDNKLNDIRFSAILYADSNAVWLESEDHGLFLIHHPARRPTTYTQFSAGMTYANSLPANKILFSKKDRQQNLWVSTTEGLCLLTLQPDGSYRRNRLTLPLPLTCTGFAENDDHYYLSTKEGYLLVIHRNTLSCEPISIAGGPLNDVLLSRQTGLLYFSTASGAVISFSPATLVINFRQQVSDLPVHTLYEDKRGVLWIEPEKNGVIRYAPAEQLVNHFKQQNYANYLRASKDYAVWEDNQGIVWVYMKGCGFGYYDNKKGILEYFHNNPADPGRRFSNMITTWYYDTTGVLWLSTEDWGLEKIVFQQNDFRQTLLAEDTKHSPQNGVRGLLTDHADRCWIGTKAGHLFITDKDHLLQNVFENPLALKHGVYCMMEDRHQQVWLGTKSDGLYKAQPLNKTYTRYRLSHYGAHTTAVYSLLEDSKGRIWAGTYGDGLLLINTSTTQQSFTPVQHIFRNYPEGNFSKVRCLQEDKWGNVWVGTTEGLLIFHPDQAATGNRFKVYKKQPGETKSIGGNDIQYIFRDVTDTMWICTSSGGISKAITSNPLQDIRFDNYSVRNGLSGDYVLSCVADNDQNIWLTTQSGISKLNRQTHKIQNFGLYDGLSNVFFSEASCTRLSTGAIIFGSNEGYWSFMPQQIGTRKINAPLAFTNIQVNNRDILPADSLLTTYSHGLQELRLPHDQNTITIDFAVLDYRLGEREDYLYRLKGFDRSWKVSKGQRRITYTSLPPGHYRFEVKSQTEYLYLNTPERSLPITILAPIWKTPGAYVIYFLLTAIVLFIIVRTGTTLLQLKQRITVERKLTDLRQDYLSQVSHELRTPLTLIIHPAEEILRKEQLSTQGAAFMQDALKNTSRMVHFVNRLLNLRKTESGSANLRLSNIAMLPFLDNIIHHFRETIRKRHISITVSTDVPEPVISADADKLDTVLYNLLGNAIKFSPDHSDINIEMTTDDKKTLCLKIVDNRKDNEALSAGEVTDGLPLQKDTVTDHDREFLERIIHIVDEKMSDSDFNLDDVADAIAMSRSAFYKKFKSLTNTAPVEFVRETRLNKARQLFDAGEENISGVAYTVGFSNPKYFSTCFKNRFGQTPSEYLRSPEKDTGNS</sequence>